<dbReference type="Proteomes" id="UP000299102">
    <property type="component" value="Unassembled WGS sequence"/>
</dbReference>
<keyword evidence="2" id="KW-1185">Reference proteome</keyword>
<gene>
    <name evidence="1" type="ORF">EVAR_48423_1</name>
</gene>
<sequence>MTGADFKNKRAPRQFKLYPESRRRIRICPRESRGNLDARSAPPAPTLGAARSRVAHFAGGERKQLTARRAFAARVHFVTLAMATRLVRPRPRATCSVNEIAFCDDEFFLGIFVTLSLRCNSKAEVNRNLPHWVAVITSKFNRRRATAARDHKRPAAYQLSRQRDPLAANYGQTCAVTDTPRV</sequence>
<organism evidence="1 2">
    <name type="scientific">Eumeta variegata</name>
    <name type="common">Bagworm moth</name>
    <name type="synonym">Eumeta japonica</name>
    <dbReference type="NCBI Taxonomy" id="151549"/>
    <lineage>
        <taxon>Eukaryota</taxon>
        <taxon>Metazoa</taxon>
        <taxon>Ecdysozoa</taxon>
        <taxon>Arthropoda</taxon>
        <taxon>Hexapoda</taxon>
        <taxon>Insecta</taxon>
        <taxon>Pterygota</taxon>
        <taxon>Neoptera</taxon>
        <taxon>Endopterygota</taxon>
        <taxon>Lepidoptera</taxon>
        <taxon>Glossata</taxon>
        <taxon>Ditrysia</taxon>
        <taxon>Tineoidea</taxon>
        <taxon>Psychidae</taxon>
        <taxon>Oiketicinae</taxon>
        <taxon>Eumeta</taxon>
    </lineage>
</organism>
<reference evidence="1 2" key="1">
    <citation type="journal article" date="2019" name="Commun. Biol.">
        <title>The bagworm genome reveals a unique fibroin gene that provides high tensile strength.</title>
        <authorList>
            <person name="Kono N."/>
            <person name="Nakamura H."/>
            <person name="Ohtoshi R."/>
            <person name="Tomita M."/>
            <person name="Numata K."/>
            <person name="Arakawa K."/>
        </authorList>
    </citation>
    <scope>NUCLEOTIDE SEQUENCE [LARGE SCALE GENOMIC DNA]</scope>
</reference>
<evidence type="ECO:0000313" key="2">
    <source>
        <dbReference type="Proteomes" id="UP000299102"/>
    </source>
</evidence>
<dbReference type="EMBL" id="BGZK01000937">
    <property type="protein sequence ID" value="GBP65720.1"/>
    <property type="molecule type" value="Genomic_DNA"/>
</dbReference>
<name>A0A4C1XRD3_EUMVA</name>
<proteinExistence type="predicted"/>
<evidence type="ECO:0000313" key="1">
    <source>
        <dbReference type="EMBL" id="GBP65720.1"/>
    </source>
</evidence>
<comment type="caution">
    <text evidence="1">The sequence shown here is derived from an EMBL/GenBank/DDBJ whole genome shotgun (WGS) entry which is preliminary data.</text>
</comment>
<accession>A0A4C1XRD3</accession>
<protein>
    <submittedName>
        <fullName evidence="1">Uncharacterized protein</fullName>
    </submittedName>
</protein>
<dbReference type="AlphaFoldDB" id="A0A4C1XRD3"/>